<evidence type="ECO:0000256" key="1">
    <source>
        <dbReference type="ARBA" id="ARBA00022737"/>
    </source>
</evidence>
<evidence type="ECO:0000256" key="3">
    <source>
        <dbReference type="PROSITE-ProRule" id="PRU00339"/>
    </source>
</evidence>
<dbReference type="InterPro" id="IPR017850">
    <property type="entry name" value="Alkaline_phosphatase_core_sf"/>
</dbReference>
<dbReference type="InterPro" id="IPR051012">
    <property type="entry name" value="CellSynth/LPSAsmb/PSIAsmb"/>
</dbReference>
<evidence type="ECO:0000313" key="7">
    <source>
        <dbReference type="Proteomes" id="UP001225316"/>
    </source>
</evidence>
<dbReference type="Gene3D" id="3.40.50.300">
    <property type="entry name" value="P-loop containing nucleotide triphosphate hydrolases"/>
    <property type="match status" value="1"/>
</dbReference>
<keyword evidence="7" id="KW-1185">Reference proteome</keyword>
<protein>
    <submittedName>
        <fullName evidence="6">Alkaline phosphatase family protein</fullName>
    </submittedName>
</protein>
<dbReference type="InterPro" id="IPR027417">
    <property type="entry name" value="P-loop_NTPase"/>
</dbReference>
<proteinExistence type="predicted"/>
<dbReference type="InterPro" id="IPR000863">
    <property type="entry name" value="Sulfotransferase_dom"/>
</dbReference>
<feature type="region of interest" description="Disordered" evidence="4">
    <location>
        <begin position="506"/>
        <end position="531"/>
    </location>
</feature>
<dbReference type="PANTHER" id="PTHR45586:SF1">
    <property type="entry name" value="LIPOPOLYSACCHARIDE ASSEMBLY PROTEIN B"/>
    <property type="match status" value="1"/>
</dbReference>
<dbReference type="Pfam" id="PF00685">
    <property type="entry name" value="Sulfotransfer_1"/>
    <property type="match status" value="1"/>
</dbReference>
<accession>A0ABU1ARB5</accession>
<name>A0ABU1ARB5_9BACT</name>
<dbReference type="InterPro" id="IPR019734">
    <property type="entry name" value="TPR_rpt"/>
</dbReference>
<evidence type="ECO:0000256" key="2">
    <source>
        <dbReference type="ARBA" id="ARBA00022803"/>
    </source>
</evidence>
<dbReference type="SUPFAM" id="SSF52540">
    <property type="entry name" value="P-loop containing nucleoside triphosphate hydrolases"/>
    <property type="match status" value="1"/>
</dbReference>
<evidence type="ECO:0000256" key="4">
    <source>
        <dbReference type="SAM" id="MobiDB-lite"/>
    </source>
</evidence>
<keyword evidence="2 3" id="KW-0802">TPR repeat</keyword>
<dbReference type="InterPro" id="IPR011990">
    <property type="entry name" value="TPR-like_helical_dom_sf"/>
</dbReference>
<comment type="caution">
    <text evidence="6">The sequence shown here is derived from an EMBL/GenBank/DDBJ whole genome shotgun (WGS) entry which is preliminary data.</text>
</comment>
<dbReference type="Gene3D" id="1.25.40.10">
    <property type="entry name" value="Tetratricopeptide repeat domain"/>
    <property type="match status" value="2"/>
</dbReference>
<dbReference type="Pfam" id="PF13431">
    <property type="entry name" value="TPR_17"/>
    <property type="match status" value="1"/>
</dbReference>
<feature type="repeat" description="TPR" evidence="3">
    <location>
        <begin position="582"/>
        <end position="615"/>
    </location>
</feature>
<dbReference type="SUPFAM" id="SSF48452">
    <property type="entry name" value="TPR-like"/>
    <property type="match status" value="2"/>
</dbReference>
<feature type="domain" description="Sulfotransferase" evidence="5">
    <location>
        <begin position="753"/>
        <end position="935"/>
    </location>
</feature>
<sequence length="941" mass="106276">MQKRKILLVGWDAADWNVARPLMDAGKMPGLKSLVDQGVSGNLATIRPVLSPMLWTSISTGKRAWKHGIHGFVEPTPDAKSIRPITNLSRKTKSIWNILGQNGLKSNVIGWWPSHPAEPINGVMVSNHYQSSQKFNADDWPLKQDCIQPKRLETALKKLRLHPAELSNEHLLPFIPRLLEIDEKQDPRVGYCAKVIAEITSVQAAATACMQVQEWDFSAVYFDGIDHINHAFMKYHPPRQEWIDPKDFELYKNVVETSYCYHDMMLQVLLSLAGEDTTVMLISDHGFESGRHLPRKLPNQPAGPAQEHSPYGIFCLKGPGIRGAEEIHGASILDITPTLLQLFNFPVGRDMDGKALVNCFAEKQTVQYIDSWDEVEGDAGCHPPEMQLDTVESQEAIRQLVELGYIEEPSSDGQQAVDECIRELQINLVDAYIDGGRYTDGLQAAEKQWARWPDDSRVGLQVIRCYLFLNETTKARAAYEKLVQTKLNLAQAAQQELTQLKEKLAREHQQQASEAKAESLPFVPPGPTPKEQQRIRKLEGLISDDQINMRHLEATLLQLEEKPKQAIARLKQIEDLQVAHRPSLFNKLGELHQQLKQWDLAEKYYLKSLSTYPNSHNAHYGLANIYLEQKKYFEAAASAIASIKLIFHNPRAHFIYATALTHLDMLDLAEQTFLTAISQSPNYPAAHRRLAILYVKMGETEKAARHQAWAEKAKAQAEMIRTEPLSESKWLPRFPEICTQTNRLAAPSDDVLIIVSGLPRSGTSLMMQMLQAAGIKVVSDGKRTADESNPRGYFEDERIKQLTTTRNNKWLHKHKGQAVKIVAPLIPNLPQDLAARIVCMHRKPAEILASQRRMLEREQSGGAIIEDRALAKVYSKQLQAVNDMVAQNKNLEMLPVDYSEVIKQPEQIAQQVCAFLKLSVDSKKIAAVVDQSLYRNRDELK</sequence>
<reference evidence="6 7" key="1">
    <citation type="submission" date="2023-04" db="EMBL/GenBank/DDBJ databases">
        <title>A novel bacteria isolated from coastal sediment.</title>
        <authorList>
            <person name="Liu X.-J."/>
            <person name="Du Z.-J."/>
        </authorList>
    </citation>
    <scope>NUCLEOTIDE SEQUENCE [LARGE SCALE GENOMIC DNA]</scope>
    <source>
        <strain evidence="6 7">SDUM461003</strain>
    </source>
</reference>
<evidence type="ECO:0000313" key="6">
    <source>
        <dbReference type="EMBL" id="MDQ8206631.1"/>
    </source>
</evidence>
<organism evidence="6 7">
    <name type="scientific">Thalassobacterium maritimum</name>
    <dbReference type="NCBI Taxonomy" id="3041265"/>
    <lineage>
        <taxon>Bacteria</taxon>
        <taxon>Pseudomonadati</taxon>
        <taxon>Verrucomicrobiota</taxon>
        <taxon>Opitutia</taxon>
        <taxon>Puniceicoccales</taxon>
        <taxon>Coraliomargaritaceae</taxon>
        <taxon>Thalassobacterium</taxon>
    </lineage>
</organism>
<dbReference type="SMART" id="SM00028">
    <property type="entry name" value="TPR"/>
    <property type="match status" value="4"/>
</dbReference>
<keyword evidence="1" id="KW-0677">Repeat</keyword>
<dbReference type="InterPro" id="IPR002591">
    <property type="entry name" value="Phosphodiest/P_Trfase"/>
</dbReference>
<dbReference type="Gene3D" id="3.40.720.10">
    <property type="entry name" value="Alkaline Phosphatase, subunit A"/>
    <property type="match status" value="1"/>
</dbReference>
<dbReference type="Proteomes" id="UP001225316">
    <property type="component" value="Unassembled WGS sequence"/>
</dbReference>
<evidence type="ECO:0000259" key="5">
    <source>
        <dbReference type="Pfam" id="PF00685"/>
    </source>
</evidence>
<dbReference type="Pfam" id="PF01663">
    <property type="entry name" value="Phosphodiest"/>
    <property type="match status" value="1"/>
</dbReference>
<gene>
    <name evidence="6" type="ORF">QEH52_03865</name>
</gene>
<dbReference type="SUPFAM" id="SSF53649">
    <property type="entry name" value="Alkaline phosphatase-like"/>
    <property type="match status" value="1"/>
</dbReference>
<dbReference type="PANTHER" id="PTHR45586">
    <property type="entry name" value="TPR REPEAT-CONTAINING PROTEIN PA4667"/>
    <property type="match status" value="1"/>
</dbReference>
<dbReference type="RefSeq" id="WP_308948735.1">
    <property type="nucleotide sequence ID" value="NZ_JARXHW010000005.1"/>
</dbReference>
<dbReference type="EMBL" id="JARXHW010000005">
    <property type="protein sequence ID" value="MDQ8206631.1"/>
    <property type="molecule type" value="Genomic_DNA"/>
</dbReference>
<dbReference type="PROSITE" id="PS50005">
    <property type="entry name" value="TPR"/>
    <property type="match status" value="1"/>
</dbReference>